<dbReference type="AlphaFoldDB" id="B9TLJ0"/>
<gene>
    <name evidence="2" type="ORF">RCOM_2059850</name>
</gene>
<name>B9TLJ0_RICCO</name>
<sequence length="194" mass="20941">MVAVRHQPDDAAGFRDAVAYRQYGPAAHGLQQARARGRRGQVQDVQALRQRARVDAPDVQRAAVHETAVREPPGFDGQRVVPGDADQQRGVRTRERGVRPVDERGHTVQVGRLELALRRGKGACAGLGGTREDQQAQRRLADRTRGCKGQDHHGNAGPGWSCAKRSSGMRGPGSVNEQHCGAARKASSIAARPE</sequence>
<evidence type="ECO:0000313" key="3">
    <source>
        <dbReference type="Proteomes" id="UP000008311"/>
    </source>
</evidence>
<feature type="non-terminal residue" evidence="2">
    <location>
        <position position="194"/>
    </location>
</feature>
<feature type="compositionally biased region" description="Basic and acidic residues" evidence="1">
    <location>
        <begin position="130"/>
        <end position="154"/>
    </location>
</feature>
<dbReference type="EMBL" id="EQ986930">
    <property type="protein sequence ID" value="EEF23275.1"/>
    <property type="molecule type" value="Genomic_DNA"/>
</dbReference>
<organism evidence="2 3">
    <name type="scientific">Ricinus communis</name>
    <name type="common">Castor bean</name>
    <dbReference type="NCBI Taxonomy" id="3988"/>
    <lineage>
        <taxon>Eukaryota</taxon>
        <taxon>Viridiplantae</taxon>
        <taxon>Streptophyta</taxon>
        <taxon>Embryophyta</taxon>
        <taxon>Tracheophyta</taxon>
        <taxon>Spermatophyta</taxon>
        <taxon>Magnoliopsida</taxon>
        <taxon>eudicotyledons</taxon>
        <taxon>Gunneridae</taxon>
        <taxon>Pentapetalae</taxon>
        <taxon>rosids</taxon>
        <taxon>fabids</taxon>
        <taxon>Malpighiales</taxon>
        <taxon>Euphorbiaceae</taxon>
        <taxon>Acalyphoideae</taxon>
        <taxon>Acalypheae</taxon>
        <taxon>Ricinus</taxon>
    </lineage>
</organism>
<feature type="region of interest" description="Disordered" evidence="1">
    <location>
        <begin position="126"/>
        <end position="194"/>
    </location>
</feature>
<dbReference type="Proteomes" id="UP000008311">
    <property type="component" value="Unassembled WGS sequence"/>
</dbReference>
<evidence type="ECO:0000313" key="2">
    <source>
        <dbReference type="EMBL" id="EEF23275.1"/>
    </source>
</evidence>
<dbReference type="InParanoid" id="B9TLJ0"/>
<protein>
    <submittedName>
        <fullName evidence="2">Uncharacterized protein</fullName>
    </submittedName>
</protein>
<feature type="region of interest" description="Disordered" evidence="1">
    <location>
        <begin position="66"/>
        <end position="97"/>
    </location>
</feature>
<accession>B9TLJ0</accession>
<evidence type="ECO:0000256" key="1">
    <source>
        <dbReference type="SAM" id="MobiDB-lite"/>
    </source>
</evidence>
<keyword evidence="3" id="KW-1185">Reference proteome</keyword>
<reference evidence="3" key="1">
    <citation type="journal article" date="2010" name="Nat. Biotechnol.">
        <title>Draft genome sequence of the oilseed species Ricinus communis.</title>
        <authorList>
            <person name="Chan A.P."/>
            <person name="Crabtree J."/>
            <person name="Zhao Q."/>
            <person name="Lorenzi H."/>
            <person name="Orvis J."/>
            <person name="Puiu D."/>
            <person name="Melake-Berhan A."/>
            <person name="Jones K.M."/>
            <person name="Redman J."/>
            <person name="Chen G."/>
            <person name="Cahoon E.B."/>
            <person name="Gedil M."/>
            <person name="Stanke M."/>
            <person name="Haas B.J."/>
            <person name="Wortman J.R."/>
            <person name="Fraser-Liggett C.M."/>
            <person name="Ravel J."/>
            <person name="Rabinowicz P.D."/>
        </authorList>
    </citation>
    <scope>NUCLEOTIDE SEQUENCE [LARGE SCALE GENOMIC DNA]</scope>
    <source>
        <strain evidence="3">cv. Hale</strain>
    </source>
</reference>
<proteinExistence type="predicted"/>
<feature type="compositionally biased region" description="Basic and acidic residues" evidence="1">
    <location>
        <begin position="86"/>
        <end position="97"/>
    </location>
</feature>